<keyword evidence="3" id="KW-1185">Reference proteome</keyword>
<comment type="caution">
    <text evidence="2">The sequence shown here is derived from an EMBL/GenBank/DDBJ whole genome shotgun (WGS) entry which is preliminary data.</text>
</comment>
<evidence type="ECO:0000313" key="2">
    <source>
        <dbReference type="EMBL" id="CAK0901637.1"/>
    </source>
</evidence>
<proteinExistence type="predicted"/>
<dbReference type="EMBL" id="CAUYUJ010020960">
    <property type="protein sequence ID" value="CAK0901637.1"/>
    <property type="molecule type" value="Genomic_DNA"/>
</dbReference>
<dbReference type="Proteomes" id="UP001189429">
    <property type="component" value="Unassembled WGS sequence"/>
</dbReference>
<evidence type="ECO:0000313" key="3">
    <source>
        <dbReference type="Proteomes" id="UP001189429"/>
    </source>
</evidence>
<accession>A0ABN9XTP1</accession>
<organism evidence="2 3">
    <name type="scientific">Prorocentrum cordatum</name>
    <dbReference type="NCBI Taxonomy" id="2364126"/>
    <lineage>
        <taxon>Eukaryota</taxon>
        <taxon>Sar</taxon>
        <taxon>Alveolata</taxon>
        <taxon>Dinophyceae</taxon>
        <taxon>Prorocentrales</taxon>
        <taxon>Prorocentraceae</taxon>
        <taxon>Prorocentrum</taxon>
    </lineage>
</organism>
<evidence type="ECO:0000256" key="1">
    <source>
        <dbReference type="SAM" id="MobiDB-lite"/>
    </source>
</evidence>
<protein>
    <submittedName>
        <fullName evidence="2">Uncharacterized protein</fullName>
    </submittedName>
</protein>
<feature type="region of interest" description="Disordered" evidence="1">
    <location>
        <begin position="110"/>
        <end position="134"/>
    </location>
</feature>
<feature type="region of interest" description="Disordered" evidence="1">
    <location>
        <begin position="1"/>
        <end position="70"/>
    </location>
</feature>
<reference evidence="2" key="1">
    <citation type="submission" date="2023-10" db="EMBL/GenBank/DDBJ databases">
        <authorList>
            <person name="Chen Y."/>
            <person name="Shah S."/>
            <person name="Dougan E. K."/>
            <person name="Thang M."/>
            <person name="Chan C."/>
        </authorList>
    </citation>
    <scope>NUCLEOTIDE SEQUENCE [LARGE SCALE GENOMIC DNA]</scope>
</reference>
<gene>
    <name evidence="2" type="ORF">PCOR1329_LOCUS78536</name>
</gene>
<name>A0ABN9XTP1_9DINO</name>
<sequence length="134" mass="14689">MPPPRHSAIRLQGERGEAAPRRSPPQRSASGAPAPTALAGRATRMEGHGLVQRTEEEASTAHQTGAHRPELVARFRLPPRAQLATEAPHRSVSLNRCFLRPPLGPKALNKQKFPEFPYPFPKAPRKASWQAEGV</sequence>